<evidence type="ECO:0008006" key="4">
    <source>
        <dbReference type="Google" id="ProtNLM"/>
    </source>
</evidence>
<accession>A0A841KKJ3</accession>
<reference evidence="2 3" key="1">
    <citation type="submission" date="2020-08" db="EMBL/GenBank/DDBJ databases">
        <title>Genomic Encyclopedia of Type Strains, Phase IV (KMG-IV): sequencing the most valuable type-strain genomes for metagenomic binning, comparative biology and taxonomic classification.</title>
        <authorList>
            <person name="Goeker M."/>
        </authorList>
    </citation>
    <scope>NUCLEOTIDE SEQUENCE [LARGE SCALE GENOMIC DNA]</scope>
    <source>
        <strain evidence="2 3">DSM 107085</strain>
    </source>
</reference>
<comment type="caution">
    <text evidence="2">The sequence shown here is derived from an EMBL/GenBank/DDBJ whole genome shotgun (WGS) entry which is preliminary data.</text>
</comment>
<dbReference type="AlphaFoldDB" id="A0A841KKJ3"/>
<keyword evidence="1" id="KW-0732">Signal</keyword>
<feature type="chain" id="PRO_5032483788" description="DUF2845 domain-containing protein" evidence="1">
    <location>
        <begin position="22"/>
        <end position="92"/>
    </location>
</feature>
<organism evidence="2 3">
    <name type="scientific">Oleiagrimonas soli</name>
    <dbReference type="NCBI Taxonomy" id="1543381"/>
    <lineage>
        <taxon>Bacteria</taxon>
        <taxon>Pseudomonadati</taxon>
        <taxon>Pseudomonadota</taxon>
        <taxon>Gammaproteobacteria</taxon>
        <taxon>Lysobacterales</taxon>
        <taxon>Rhodanobacteraceae</taxon>
        <taxon>Oleiagrimonas</taxon>
    </lineage>
</organism>
<name>A0A841KKJ3_9GAMM</name>
<dbReference type="RefSeq" id="WP_052395039.1">
    <property type="nucleotide sequence ID" value="NZ_JACHET010000001.1"/>
</dbReference>
<evidence type="ECO:0000313" key="2">
    <source>
        <dbReference type="EMBL" id="MBB6185480.1"/>
    </source>
</evidence>
<evidence type="ECO:0000313" key="3">
    <source>
        <dbReference type="Proteomes" id="UP000560000"/>
    </source>
</evidence>
<proteinExistence type="predicted"/>
<evidence type="ECO:0000256" key="1">
    <source>
        <dbReference type="SAM" id="SignalP"/>
    </source>
</evidence>
<dbReference type="EMBL" id="JACHET010000001">
    <property type="protein sequence ID" value="MBB6185480.1"/>
    <property type="molecule type" value="Genomic_DNA"/>
</dbReference>
<feature type="signal peptide" evidence="1">
    <location>
        <begin position="1"/>
        <end position="21"/>
    </location>
</feature>
<protein>
    <recommendedName>
        <fullName evidence="4">DUF2845 domain-containing protein</fullName>
    </recommendedName>
</protein>
<gene>
    <name evidence="2" type="ORF">HNQ86_002825</name>
</gene>
<sequence>MTMRRLLLIPMLILASASALASSTIRFGSRLVSVGDTEGMVLKVAGRPDSREPVENKYGALLGYRLEYDLDNKTVLITVLQGRVTDIQEIYR</sequence>
<dbReference type="Proteomes" id="UP000560000">
    <property type="component" value="Unassembled WGS sequence"/>
</dbReference>